<dbReference type="Pfam" id="PF08448">
    <property type="entry name" value="PAS_4"/>
    <property type="match status" value="1"/>
</dbReference>
<dbReference type="SMART" id="SM00331">
    <property type="entry name" value="PP2C_SIG"/>
    <property type="match status" value="1"/>
</dbReference>
<dbReference type="Gene3D" id="3.30.450.40">
    <property type="match status" value="2"/>
</dbReference>
<sequence>MLSPTAGRVAGDAARWLAALPHPVVALDAEGQVVGVNASAASLFGVPVERLLGQELCAAAMPESGCGGFQEVLGMVAGGVPWSGELHLDSAAAVPVVQVSIVPVTEGTAVTGSVLTVDVVGSRHDHALHQSERLNRLARVAAELQNARTLEMLTDVVISHMADAAGATTASLSVVLEDGMLGMLGVRGGVVGAAQRWATFPVDASSPAGEAILTKRPLVLASRAEIERRYPDLELAAPGERSLLCLPLMMGDRAVGVATLSFPHRIDLEGSELEFYRIMADTCAQAVERIRAVQTVGEQHDKLRFLAEASAELASSLDYESTLGNVARLAVPAFADWCMIALAQDGVLRTLAIAHRDPRKVELAEEFQRRYPTDPKSDAGNYGVLRSGRSMLIPDVTDEMLVGAAIDEEHLSMLRQLALHSVLTVPLTARGRTFGTISWVNGEEGRRFSEADIAFGEDIARRAAVAIDNAHLHSELREIAERLQQAVLPPDLPETPGWQLAASYVSAGRVGVGGDFYDVIPLSDHRLALVIGDVMGRGVEAAAAMSQIRAALRALVAVDPDPQAVMTRLDLLYEHFPSEQLVTVLYAVVDPATDQAVIACAGHPPPLLLHPDGTAEFVDLAVGRILGVEPSERTPVTVDFGGGSTLMLFTDGLVERRGEDLEAGKQRLLAAARGLAPTLGSSDLDALVSVMRDPTRDDDVAVLAARRLPERPRA</sequence>
<dbReference type="PANTHER" id="PTHR43156:SF2">
    <property type="entry name" value="STAGE II SPORULATION PROTEIN E"/>
    <property type="match status" value="1"/>
</dbReference>
<dbReference type="GO" id="GO:0016791">
    <property type="term" value="F:phosphatase activity"/>
    <property type="evidence" value="ECO:0007669"/>
    <property type="project" value="TreeGrafter"/>
</dbReference>
<accession>A0A6J4L212</accession>
<feature type="domain" description="PAS" evidence="2">
    <location>
        <begin position="17"/>
        <end position="56"/>
    </location>
</feature>
<dbReference type="InterPro" id="IPR029016">
    <property type="entry name" value="GAF-like_dom_sf"/>
</dbReference>
<evidence type="ECO:0000313" key="3">
    <source>
        <dbReference type="EMBL" id="CAA9320804.1"/>
    </source>
</evidence>
<dbReference type="InterPro" id="IPR001932">
    <property type="entry name" value="PPM-type_phosphatase-like_dom"/>
</dbReference>
<dbReference type="SUPFAM" id="SSF55781">
    <property type="entry name" value="GAF domain-like"/>
    <property type="match status" value="2"/>
</dbReference>
<dbReference type="InterPro" id="IPR013656">
    <property type="entry name" value="PAS_4"/>
</dbReference>
<protein>
    <submittedName>
        <fullName evidence="3">Serine phosphatase RsbU, regulator of sigma subunit</fullName>
    </submittedName>
</protein>
<dbReference type="PROSITE" id="PS50112">
    <property type="entry name" value="PAS"/>
    <property type="match status" value="1"/>
</dbReference>
<dbReference type="SMART" id="SM00065">
    <property type="entry name" value="GAF"/>
    <property type="match status" value="2"/>
</dbReference>
<keyword evidence="1" id="KW-0378">Hydrolase</keyword>
<dbReference type="InterPro" id="IPR000014">
    <property type="entry name" value="PAS"/>
</dbReference>
<dbReference type="InterPro" id="IPR035965">
    <property type="entry name" value="PAS-like_dom_sf"/>
</dbReference>
<dbReference type="AlphaFoldDB" id="A0A6J4L212"/>
<evidence type="ECO:0000259" key="2">
    <source>
        <dbReference type="PROSITE" id="PS50112"/>
    </source>
</evidence>
<proteinExistence type="predicted"/>
<dbReference type="Pfam" id="PF13185">
    <property type="entry name" value="GAF_2"/>
    <property type="match status" value="1"/>
</dbReference>
<dbReference type="InterPro" id="IPR036457">
    <property type="entry name" value="PPM-type-like_dom_sf"/>
</dbReference>
<organism evidence="3">
    <name type="scientific">uncultured Nocardioidaceae bacterium</name>
    <dbReference type="NCBI Taxonomy" id="253824"/>
    <lineage>
        <taxon>Bacteria</taxon>
        <taxon>Bacillati</taxon>
        <taxon>Actinomycetota</taxon>
        <taxon>Actinomycetes</taxon>
        <taxon>Propionibacteriales</taxon>
        <taxon>Nocardioidaceae</taxon>
        <taxon>environmental samples</taxon>
    </lineage>
</organism>
<reference evidence="3" key="1">
    <citation type="submission" date="2020-02" db="EMBL/GenBank/DDBJ databases">
        <authorList>
            <person name="Meier V. D."/>
        </authorList>
    </citation>
    <scope>NUCLEOTIDE SEQUENCE</scope>
    <source>
        <strain evidence="3">AVDCRST_MAG34</strain>
    </source>
</reference>
<dbReference type="PANTHER" id="PTHR43156">
    <property type="entry name" value="STAGE II SPORULATION PROTEIN E-RELATED"/>
    <property type="match status" value="1"/>
</dbReference>
<dbReference type="FunFam" id="3.30.450.40:FF:000035">
    <property type="entry name" value="PAS sensor protein"/>
    <property type="match status" value="1"/>
</dbReference>
<dbReference type="InterPro" id="IPR003018">
    <property type="entry name" value="GAF"/>
</dbReference>
<dbReference type="SUPFAM" id="SSF81606">
    <property type="entry name" value="PP2C-like"/>
    <property type="match status" value="1"/>
</dbReference>
<evidence type="ECO:0000256" key="1">
    <source>
        <dbReference type="ARBA" id="ARBA00022801"/>
    </source>
</evidence>
<dbReference type="Pfam" id="PF07228">
    <property type="entry name" value="SpoIIE"/>
    <property type="match status" value="1"/>
</dbReference>
<dbReference type="Pfam" id="PF01590">
    <property type="entry name" value="GAF"/>
    <property type="match status" value="1"/>
</dbReference>
<gene>
    <name evidence="3" type="ORF">AVDCRST_MAG34-1426</name>
</gene>
<name>A0A6J4L212_9ACTN</name>
<dbReference type="EMBL" id="CADCUI010000001">
    <property type="protein sequence ID" value="CAA9320804.1"/>
    <property type="molecule type" value="Genomic_DNA"/>
</dbReference>
<dbReference type="Gene3D" id="3.30.450.20">
    <property type="entry name" value="PAS domain"/>
    <property type="match status" value="1"/>
</dbReference>
<dbReference type="InterPro" id="IPR052016">
    <property type="entry name" value="Bact_Sigma-Reg"/>
</dbReference>
<dbReference type="SUPFAM" id="SSF55785">
    <property type="entry name" value="PYP-like sensor domain (PAS domain)"/>
    <property type="match status" value="1"/>
</dbReference>
<dbReference type="CDD" id="cd00130">
    <property type="entry name" value="PAS"/>
    <property type="match status" value="1"/>
</dbReference>
<dbReference type="Gene3D" id="3.60.40.10">
    <property type="entry name" value="PPM-type phosphatase domain"/>
    <property type="match status" value="1"/>
</dbReference>